<feature type="domain" description="Response regulatory" evidence="3">
    <location>
        <begin position="7"/>
        <end position="125"/>
    </location>
</feature>
<sequence length="643" mass="72695">MEDSKSKILILEDDETLGLALKEIFSRDGHHVYLAARPDEAFAVLSSNQIDFLFCDCLLPQMTGLDFVEKARQNHPQARFKVILMSGIYTDKQFIQEATQKTQAIAFLRKPFEMAEVLKLVVKKDDGPKKEEASARKLLYQMFANPKVTSRQKRKVIESIEEVSGFDLPFLYSLLVETKSSGYLNIYNSDGTVSGISFCNGNIVGVDVDDKTTFLGEMLIQSGYATPEDVQTALRDKNNRRIGNFLIQNNQLSPHAFDLILMEQMNIRLVRTIVDQKIRVNFASAEVDMMNPSIDADTLSFYLHDWIASKITVNWLKPLYIMWAGNVIVKSPTYREDHPALQMSLIKALDGLSTRLNNQMSLNQLLDVKGYNELAVYNAIHFLLTKGLIVFAAKTAFASPQEQLNALKKIWAELEGKNGFQVVSYLESSMGAGNPDSMLEEFLTLLGDEPVDMKSEGHGLWKKIKKVAEEAVNMAHDTKQIDQFRQASQRSEAEGKMRAGTLMEEVKKSLQMNQFAKAMENLIEVTKLNPQTHQLHIYSSWAKLGMANDPAKKPALLKEVELELLQVPPDERYDVLFPFVIGLFNKTKGDLVGARKSFEKSMAMDSSFIPARRELSMLTAQSKKQDVFNMDLKEMVSGFFKKK</sequence>
<accession>A0ABT6DH21</accession>
<organism evidence="4 5">
    <name type="scientific">Bdellovibrio svalbardensis</name>
    <dbReference type="NCBI Taxonomy" id="2972972"/>
    <lineage>
        <taxon>Bacteria</taxon>
        <taxon>Pseudomonadati</taxon>
        <taxon>Bdellovibrionota</taxon>
        <taxon>Bdellovibrionia</taxon>
        <taxon>Bdellovibrionales</taxon>
        <taxon>Pseudobdellovibrionaceae</taxon>
        <taxon>Bdellovibrio</taxon>
    </lineage>
</organism>
<feature type="modified residue" description="4-aspartylphosphate" evidence="2">
    <location>
        <position position="56"/>
    </location>
</feature>
<comment type="caution">
    <text evidence="4">The sequence shown here is derived from an EMBL/GenBank/DDBJ whole genome shotgun (WGS) entry which is preliminary data.</text>
</comment>
<name>A0ABT6DH21_9BACT</name>
<dbReference type="RefSeq" id="WP_277577638.1">
    <property type="nucleotide sequence ID" value="NZ_JANRMI010000002.1"/>
</dbReference>
<dbReference type="PROSITE" id="PS50110">
    <property type="entry name" value="RESPONSE_REGULATORY"/>
    <property type="match status" value="1"/>
</dbReference>
<dbReference type="CDD" id="cd00156">
    <property type="entry name" value="REC"/>
    <property type="match status" value="1"/>
</dbReference>
<dbReference type="Proteomes" id="UP001152321">
    <property type="component" value="Unassembled WGS sequence"/>
</dbReference>
<evidence type="ECO:0000256" key="1">
    <source>
        <dbReference type="ARBA" id="ARBA00022553"/>
    </source>
</evidence>
<dbReference type="PANTHER" id="PTHR44591:SF3">
    <property type="entry name" value="RESPONSE REGULATORY DOMAIN-CONTAINING PROTEIN"/>
    <property type="match status" value="1"/>
</dbReference>
<dbReference type="SMART" id="SM00448">
    <property type="entry name" value="REC"/>
    <property type="match status" value="1"/>
</dbReference>
<proteinExistence type="predicted"/>
<dbReference type="InterPro" id="IPR050595">
    <property type="entry name" value="Bact_response_regulator"/>
</dbReference>
<dbReference type="SUPFAM" id="SSF52172">
    <property type="entry name" value="CheY-like"/>
    <property type="match status" value="1"/>
</dbReference>
<protein>
    <submittedName>
        <fullName evidence="4">Response regulator</fullName>
    </submittedName>
</protein>
<evidence type="ECO:0000256" key="2">
    <source>
        <dbReference type="PROSITE-ProRule" id="PRU00169"/>
    </source>
</evidence>
<dbReference type="EMBL" id="JANRMI010000002">
    <property type="protein sequence ID" value="MDG0816161.1"/>
    <property type="molecule type" value="Genomic_DNA"/>
</dbReference>
<gene>
    <name evidence="4" type="ORF">NWE73_07285</name>
</gene>
<dbReference type="Pfam" id="PF00072">
    <property type="entry name" value="Response_reg"/>
    <property type="match status" value="1"/>
</dbReference>
<dbReference type="InterPro" id="IPR001789">
    <property type="entry name" value="Sig_transdc_resp-reg_receiver"/>
</dbReference>
<dbReference type="PANTHER" id="PTHR44591">
    <property type="entry name" value="STRESS RESPONSE REGULATOR PROTEIN 1"/>
    <property type="match status" value="1"/>
</dbReference>
<evidence type="ECO:0000259" key="3">
    <source>
        <dbReference type="PROSITE" id="PS50110"/>
    </source>
</evidence>
<dbReference type="InterPro" id="IPR011006">
    <property type="entry name" value="CheY-like_superfamily"/>
</dbReference>
<evidence type="ECO:0000313" key="5">
    <source>
        <dbReference type="Proteomes" id="UP001152321"/>
    </source>
</evidence>
<keyword evidence="1 2" id="KW-0597">Phosphoprotein</keyword>
<evidence type="ECO:0000313" key="4">
    <source>
        <dbReference type="EMBL" id="MDG0816161.1"/>
    </source>
</evidence>
<reference evidence="4" key="1">
    <citation type="submission" date="2022-08" db="EMBL/GenBank/DDBJ databases">
        <title>Novel Bdellovibrio Species Isolated from Svalbard: Designation Bdellovibrio svalbardensis.</title>
        <authorList>
            <person name="Mitchell R.J."/>
            <person name="Choi S.Y."/>
        </authorList>
    </citation>
    <scope>NUCLEOTIDE SEQUENCE</scope>
    <source>
        <strain evidence="4">PAP01</strain>
    </source>
</reference>
<keyword evidence="5" id="KW-1185">Reference proteome</keyword>
<dbReference type="Gene3D" id="3.40.50.2300">
    <property type="match status" value="1"/>
</dbReference>